<proteinExistence type="predicted"/>
<dbReference type="Proteomes" id="UP000615446">
    <property type="component" value="Unassembled WGS sequence"/>
</dbReference>
<comment type="caution">
    <text evidence="1">The sequence shown here is derived from an EMBL/GenBank/DDBJ whole genome shotgun (WGS) entry which is preliminary data.</text>
</comment>
<reference evidence="1" key="1">
    <citation type="submission" date="2019-10" db="EMBL/GenBank/DDBJ databases">
        <title>Conservation and host-specific expression of non-tandemly repeated heterogenous ribosome RNA gene in arbuscular mycorrhizal fungi.</title>
        <authorList>
            <person name="Maeda T."/>
            <person name="Kobayashi Y."/>
            <person name="Nakagawa T."/>
            <person name="Ezawa T."/>
            <person name="Yamaguchi K."/>
            <person name="Bino T."/>
            <person name="Nishimoto Y."/>
            <person name="Shigenobu S."/>
            <person name="Kawaguchi M."/>
        </authorList>
    </citation>
    <scope>NUCLEOTIDE SEQUENCE</scope>
    <source>
        <strain evidence="1">HR1</strain>
    </source>
</reference>
<accession>A0A8H3MBP9</accession>
<protein>
    <submittedName>
        <fullName evidence="1">Uncharacterized protein</fullName>
    </submittedName>
</protein>
<name>A0A8H3MBP9_9GLOM</name>
<organism evidence="1 2">
    <name type="scientific">Rhizophagus clarus</name>
    <dbReference type="NCBI Taxonomy" id="94130"/>
    <lineage>
        <taxon>Eukaryota</taxon>
        <taxon>Fungi</taxon>
        <taxon>Fungi incertae sedis</taxon>
        <taxon>Mucoromycota</taxon>
        <taxon>Glomeromycotina</taxon>
        <taxon>Glomeromycetes</taxon>
        <taxon>Glomerales</taxon>
        <taxon>Glomeraceae</taxon>
        <taxon>Rhizophagus</taxon>
    </lineage>
</organism>
<gene>
    <name evidence="1" type="ORF">RCL2_002813800</name>
</gene>
<evidence type="ECO:0000313" key="1">
    <source>
        <dbReference type="EMBL" id="GET01741.1"/>
    </source>
</evidence>
<sequence length="185" mass="21278">MYKQVQRAIVMKSFLSTFKLILDNEHFKATFLVHKDIFETTAALYKDNSLLKNILNNSYDLHYLSDEFMDMKISKQDKQMAKVVKQVISDILTLDSVPVITPQSQIIPLSASSFSLKPTVQPFTPEVKKKKKVEKSSKDLDNNDTIHILTGYHPNLSLGQYVHNILVYNVPAKWENITILDYLKT</sequence>
<dbReference type="AlphaFoldDB" id="A0A8H3MBP9"/>
<evidence type="ECO:0000313" key="2">
    <source>
        <dbReference type="Proteomes" id="UP000615446"/>
    </source>
</evidence>
<dbReference type="EMBL" id="BLAL01000302">
    <property type="protein sequence ID" value="GET01741.1"/>
    <property type="molecule type" value="Genomic_DNA"/>
</dbReference>